<dbReference type="CDD" id="cd03139">
    <property type="entry name" value="GATase1_PfpI_2"/>
    <property type="match status" value="1"/>
</dbReference>
<feature type="chain" id="PRO_5045249336" evidence="1">
    <location>
        <begin position="22"/>
        <end position="265"/>
    </location>
</feature>
<proteinExistence type="predicted"/>
<keyword evidence="1" id="KW-0732">Signal</keyword>
<name>A0ABT3IJY9_9BACT</name>
<organism evidence="4 5">
    <name type="scientific">Chitinophaga nivalis</name>
    <dbReference type="NCBI Taxonomy" id="2991709"/>
    <lineage>
        <taxon>Bacteria</taxon>
        <taxon>Pseudomonadati</taxon>
        <taxon>Bacteroidota</taxon>
        <taxon>Chitinophagia</taxon>
        <taxon>Chitinophagales</taxon>
        <taxon>Chitinophagaceae</taxon>
        <taxon>Chitinophaga</taxon>
    </lineage>
</organism>
<dbReference type="Pfam" id="PF19335">
    <property type="entry name" value="HMBD"/>
    <property type="match status" value="1"/>
</dbReference>
<dbReference type="PANTHER" id="PTHR43130:SF3">
    <property type="entry name" value="HTH-TYPE TRANSCRIPTIONAL REGULATOR RV1931C"/>
    <property type="match status" value="1"/>
</dbReference>
<evidence type="ECO:0000259" key="2">
    <source>
        <dbReference type="Pfam" id="PF01965"/>
    </source>
</evidence>
<feature type="domain" description="DJ-1/PfpI" evidence="2">
    <location>
        <begin position="74"/>
        <end position="233"/>
    </location>
</feature>
<dbReference type="PANTHER" id="PTHR43130">
    <property type="entry name" value="ARAC-FAMILY TRANSCRIPTIONAL REGULATOR"/>
    <property type="match status" value="1"/>
</dbReference>
<dbReference type="SUPFAM" id="SSF52317">
    <property type="entry name" value="Class I glutamine amidotransferase-like"/>
    <property type="match status" value="1"/>
</dbReference>
<dbReference type="Pfam" id="PF01965">
    <property type="entry name" value="DJ-1_PfpI"/>
    <property type="match status" value="1"/>
</dbReference>
<accession>A0ABT3IJY9</accession>
<dbReference type="RefSeq" id="WP_264729797.1">
    <property type="nucleotide sequence ID" value="NZ_JAPDNR010000001.1"/>
</dbReference>
<dbReference type="InterPro" id="IPR045800">
    <property type="entry name" value="HMBD"/>
</dbReference>
<dbReference type="Proteomes" id="UP001207742">
    <property type="component" value="Unassembled WGS sequence"/>
</dbReference>
<dbReference type="InterPro" id="IPR002818">
    <property type="entry name" value="DJ-1/PfpI"/>
</dbReference>
<protein>
    <submittedName>
        <fullName evidence="4">DJ-1/PfpI family protein</fullName>
    </submittedName>
</protein>
<sequence>MPKVFHLLCLLLCAFVFPVTAQTLTAAYYCPPCNQRCDDNSFTAAGTCPHCGMTLITQAEAAQAKAKAVKPLTILFYLQDGVEVLDFAGPMEVFAYAGFKIATVSKTTDPILSQGILKIIPDYSIANAPQADIVAFFGGSSSAPADDTAVLHWLQKKQAPTYYFSVCTGAFVLGKAGFLDHQTATTFHARIDNLRKALPKTKVLSGVRYVDNGRVITTAGISAGIDGALHLVAKIYNKAVATQVAQYMEYDKWVPDQGLVVQPGH</sequence>
<gene>
    <name evidence="4" type="ORF">OL497_10260</name>
</gene>
<dbReference type="InterPro" id="IPR052158">
    <property type="entry name" value="INH-QAR"/>
</dbReference>
<feature type="domain" description="Heavy metal binding" evidence="3">
    <location>
        <begin position="28"/>
        <end position="56"/>
    </location>
</feature>
<dbReference type="InterPro" id="IPR029062">
    <property type="entry name" value="Class_I_gatase-like"/>
</dbReference>
<comment type="caution">
    <text evidence="4">The sequence shown here is derived from an EMBL/GenBank/DDBJ whole genome shotgun (WGS) entry which is preliminary data.</text>
</comment>
<evidence type="ECO:0000259" key="3">
    <source>
        <dbReference type="Pfam" id="PF19335"/>
    </source>
</evidence>
<dbReference type="EMBL" id="JAPDNS010000001">
    <property type="protein sequence ID" value="MCW3484278.1"/>
    <property type="molecule type" value="Genomic_DNA"/>
</dbReference>
<keyword evidence="5" id="KW-1185">Reference proteome</keyword>
<dbReference type="Gene3D" id="3.40.50.880">
    <property type="match status" value="1"/>
</dbReference>
<evidence type="ECO:0000256" key="1">
    <source>
        <dbReference type="SAM" id="SignalP"/>
    </source>
</evidence>
<feature type="signal peptide" evidence="1">
    <location>
        <begin position="1"/>
        <end position="21"/>
    </location>
</feature>
<evidence type="ECO:0000313" key="4">
    <source>
        <dbReference type="EMBL" id="MCW3484278.1"/>
    </source>
</evidence>
<evidence type="ECO:0000313" key="5">
    <source>
        <dbReference type="Proteomes" id="UP001207742"/>
    </source>
</evidence>
<reference evidence="4 5" key="1">
    <citation type="submission" date="2022-10" db="EMBL/GenBank/DDBJ databases">
        <title>Chitinophaga nivalis PC15 sp. nov., isolated from Pyeongchang county, South Korea.</title>
        <authorList>
            <person name="Trinh H.N."/>
        </authorList>
    </citation>
    <scope>NUCLEOTIDE SEQUENCE [LARGE SCALE GENOMIC DNA]</scope>
    <source>
        <strain evidence="4 5">PC14</strain>
    </source>
</reference>